<dbReference type="InterPro" id="IPR051207">
    <property type="entry name" value="ComplexI_NDUFA9_subunit"/>
</dbReference>
<dbReference type="AlphaFoldDB" id="A0A1T2L1J8"/>
<proteinExistence type="predicted"/>
<sequence length="291" mass="31830">MNVLLTGASGFVGRNIATVLTAKGHRVIPVSRLEGVDFAQMLEAEKWLPYLEGVDAVINSVGIIGESGSQNFAALHTHAPIALFEACSQAGVRRVVQISALGADETAFSAFHLSKRAADDYLCGLDLEWFVLRPSLIYGRGGKSAELFMRLAALPLIPVIGDGEQTLQPLHISDVVTTVLQALTSTKTGMSLDIVGAETFTFTEWLQMMRHAQRLSRARVLHVPAVMAMVSAYVGRYFNPMLQPENLLMLQRGYRTDSRHCEKLEQFIGRPPLNVESHLFFSDVESIGGSS</sequence>
<organism evidence="2 3">
    <name type="scientific">Solemya pervernicosa gill symbiont</name>
    <dbReference type="NCBI Taxonomy" id="642797"/>
    <lineage>
        <taxon>Bacteria</taxon>
        <taxon>Pseudomonadati</taxon>
        <taxon>Pseudomonadota</taxon>
        <taxon>Gammaproteobacteria</taxon>
        <taxon>sulfur-oxidizing symbionts</taxon>
    </lineage>
</organism>
<dbReference type="RefSeq" id="WP_078484649.1">
    <property type="nucleotide sequence ID" value="NZ_MPRL01000067.1"/>
</dbReference>
<dbReference type="Gene3D" id="3.40.50.720">
    <property type="entry name" value="NAD(P)-binding Rossmann-like Domain"/>
    <property type="match status" value="1"/>
</dbReference>
<evidence type="ECO:0000313" key="3">
    <source>
        <dbReference type="Proteomes" id="UP000191110"/>
    </source>
</evidence>
<protein>
    <submittedName>
        <fullName evidence="2">Epimerase</fullName>
    </submittedName>
</protein>
<comment type="caution">
    <text evidence="2">The sequence shown here is derived from an EMBL/GenBank/DDBJ whole genome shotgun (WGS) entry which is preliminary data.</text>
</comment>
<evidence type="ECO:0000313" key="2">
    <source>
        <dbReference type="EMBL" id="OOZ38951.1"/>
    </source>
</evidence>
<dbReference type="PANTHER" id="PTHR12126">
    <property type="entry name" value="NADH-UBIQUINONE OXIDOREDUCTASE 39 KDA SUBUNIT-RELATED"/>
    <property type="match status" value="1"/>
</dbReference>
<dbReference type="InterPro" id="IPR036291">
    <property type="entry name" value="NAD(P)-bd_dom_sf"/>
</dbReference>
<dbReference type="Proteomes" id="UP000191110">
    <property type="component" value="Unassembled WGS sequence"/>
</dbReference>
<name>A0A1T2L1J8_9GAMM</name>
<dbReference type="GO" id="GO:0044877">
    <property type="term" value="F:protein-containing complex binding"/>
    <property type="evidence" value="ECO:0007669"/>
    <property type="project" value="TreeGrafter"/>
</dbReference>
<accession>A0A1T2L1J8</accession>
<gene>
    <name evidence="2" type="ORF">BOW53_13685</name>
</gene>
<evidence type="ECO:0000259" key="1">
    <source>
        <dbReference type="Pfam" id="PF01370"/>
    </source>
</evidence>
<dbReference type="Pfam" id="PF01370">
    <property type="entry name" value="Epimerase"/>
    <property type="match status" value="1"/>
</dbReference>
<reference evidence="2 3" key="1">
    <citation type="submission" date="2016-11" db="EMBL/GenBank/DDBJ databases">
        <title>Mixed transmission modes and dynamic genome evolution in an obligate animal-bacterial symbiosis.</title>
        <authorList>
            <person name="Russell S.L."/>
            <person name="Corbett-Detig R.B."/>
            <person name="Cavanaugh C.M."/>
        </authorList>
    </citation>
    <scope>NUCLEOTIDE SEQUENCE [LARGE SCALE GENOMIC DNA]</scope>
    <source>
        <strain evidence="2">Sveles-Q1</strain>
    </source>
</reference>
<dbReference type="OrthoDB" id="9776313at2"/>
<dbReference type="InterPro" id="IPR001509">
    <property type="entry name" value="Epimerase_deHydtase"/>
</dbReference>
<feature type="domain" description="NAD-dependent epimerase/dehydratase" evidence="1">
    <location>
        <begin position="3"/>
        <end position="188"/>
    </location>
</feature>
<dbReference type="PANTHER" id="PTHR12126:SF11">
    <property type="entry name" value="NADH DEHYDROGENASE [UBIQUINONE] 1 ALPHA SUBCOMPLEX SUBUNIT 9, MITOCHONDRIAL"/>
    <property type="match status" value="1"/>
</dbReference>
<keyword evidence="3" id="KW-1185">Reference proteome</keyword>
<dbReference type="SUPFAM" id="SSF51735">
    <property type="entry name" value="NAD(P)-binding Rossmann-fold domains"/>
    <property type="match status" value="1"/>
</dbReference>
<dbReference type="EMBL" id="MPRL01000067">
    <property type="protein sequence ID" value="OOZ38951.1"/>
    <property type="molecule type" value="Genomic_DNA"/>
</dbReference>